<dbReference type="Proteomes" id="UP000284657">
    <property type="component" value="Unassembled WGS sequence"/>
</dbReference>
<evidence type="ECO:0000313" key="3">
    <source>
        <dbReference type="Proteomes" id="UP000277300"/>
    </source>
</evidence>
<accession>A0A3F2RFN3</accession>
<name>A0A3F2RFN3_9STRA</name>
<reference evidence="3 4" key="1">
    <citation type="submission" date="2018-07" db="EMBL/GenBank/DDBJ databases">
        <title>Genome sequencing of oomycete isolates from Chile give support for New Zealand origin for Phytophthora kernoviae and make available the first Nothophytophthora sp. genome.</title>
        <authorList>
            <person name="Studholme D.J."/>
            <person name="Sanfuentes E."/>
            <person name="Panda P."/>
            <person name="Hill R."/>
            <person name="Sambles C."/>
            <person name="Grant M."/>
            <person name="Williams N.M."/>
            <person name="Mcdougal R.L."/>
        </authorList>
    </citation>
    <scope>NUCLEOTIDE SEQUENCE [LARGE SCALE GENOMIC DNA]</scope>
    <source>
        <strain evidence="1">Chile6</strain>
        <strain evidence="2">Chile7</strain>
    </source>
</reference>
<dbReference type="AlphaFoldDB" id="A0A3F2RFN3"/>
<evidence type="ECO:0000313" key="1">
    <source>
        <dbReference type="EMBL" id="RLN55807.1"/>
    </source>
</evidence>
<gene>
    <name evidence="2" type="ORF">BBJ29_006691</name>
    <name evidence="1" type="ORF">BBP00_00008347</name>
</gene>
<evidence type="ECO:0000313" key="4">
    <source>
        <dbReference type="Proteomes" id="UP000284657"/>
    </source>
</evidence>
<proteinExistence type="predicted"/>
<dbReference type="Proteomes" id="UP000277300">
    <property type="component" value="Unassembled WGS sequence"/>
</dbReference>
<dbReference type="EMBL" id="MBAD02000037">
    <property type="protein sequence ID" value="RLN71702.1"/>
    <property type="molecule type" value="Genomic_DNA"/>
</dbReference>
<sequence>MDRQSVPPARKEALQSVKVHCVAKTPLLARSLTMRVHFLGGVNCSIAESGEVYEYVEWLRLILDLPGIERSSLVGDGGDEHEYPIDDLVQAWTDTLTGYSVSVRQMHLLQVSTVGVFLEIVVAVETHFAKTKKSELKESSTDAAHNVVEATESALEELLEELGGSAARGQETENDDEKLANLVMTSSFREALARQFGRVNLLDGALSSSILNVSIADPPFRSTRAVCKKFRRLCVGDRDMQERIESEALLAAVRTHGRTFDGVQYSPMGVISADTMVNKDT</sequence>
<dbReference type="OrthoDB" id="195103at2759"/>
<comment type="caution">
    <text evidence="1">The sequence shown here is derived from an EMBL/GenBank/DDBJ whole genome shotgun (WGS) entry which is preliminary data.</text>
</comment>
<dbReference type="EMBL" id="MBDO02000409">
    <property type="protein sequence ID" value="RLN55807.1"/>
    <property type="molecule type" value="Genomic_DNA"/>
</dbReference>
<evidence type="ECO:0000313" key="2">
    <source>
        <dbReference type="EMBL" id="RLN71702.1"/>
    </source>
</evidence>
<protein>
    <submittedName>
        <fullName evidence="1">Uncharacterized protein</fullName>
    </submittedName>
</protein>
<organism evidence="1 3">
    <name type="scientific">Phytophthora kernoviae</name>
    <dbReference type="NCBI Taxonomy" id="325452"/>
    <lineage>
        <taxon>Eukaryota</taxon>
        <taxon>Sar</taxon>
        <taxon>Stramenopiles</taxon>
        <taxon>Oomycota</taxon>
        <taxon>Peronosporomycetes</taxon>
        <taxon>Peronosporales</taxon>
        <taxon>Peronosporaceae</taxon>
        <taxon>Phytophthora</taxon>
    </lineage>
</organism>